<organism evidence="1">
    <name type="scientific">Siphoviridae sp. ctnpt50</name>
    <dbReference type="NCBI Taxonomy" id="2827941"/>
    <lineage>
        <taxon>Viruses</taxon>
        <taxon>Duplodnaviria</taxon>
        <taxon>Heunggongvirae</taxon>
        <taxon>Uroviricota</taxon>
        <taxon>Caudoviricetes</taxon>
    </lineage>
</organism>
<proteinExistence type="predicted"/>
<evidence type="ECO:0000313" key="1">
    <source>
        <dbReference type="EMBL" id="DAF48968.1"/>
    </source>
</evidence>
<dbReference type="EMBL" id="BK032577">
    <property type="protein sequence ID" value="DAF48968.1"/>
    <property type="molecule type" value="Genomic_DNA"/>
</dbReference>
<reference evidence="1" key="1">
    <citation type="journal article" date="2021" name="Proc. Natl. Acad. Sci. U.S.A.">
        <title>A Catalog of Tens of Thousands of Viruses from Human Metagenomes Reveals Hidden Associations with Chronic Diseases.</title>
        <authorList>
            <person name="Tisza M.J."/>
            <person name="Buck C.B."/>
        </authorList>
    </citation>
    <scope>NUCLEOTIDE SEQUENCE</scope>
    <source>
        <strain evidence="1">Ctnpt50</strain>
    </source>
</reference>
<sequence length="79" mass="9073">MKKVLSQYVSEIKEYVPSYNPYLSGAEVTDFQTINELIISAMENCLKILKDEKMDGGPLKCFIVNDPVFRCAKIVFEFE</sequence>
<name>A0A8S5SDF1_9CAUD</name>
<accession>A0A8S5SDF1</accession>
<protein>
    <submittedName>
        <fullName evidence="1">Uncharacterized protein</fullName>
    </submittedName>
</protein>